<name>A0A8D8XRC7_9HEMI</name>
<evidence type="ECO:0000313" key="1">
    <source>
        <dbReference type="EMBL" id="CAG6704135.1"/>
    </source>
</evidence>
<organism evidence="1">
    <name type="scientific">Cacopsylla melanoneura</name>
    <dbReference type="NCBI Taxonomy" id="428564"/>
    <lineage>
        <taxon>Eukaryota</taxon>
        <taxon>Metazoa</taxon>
        <taxon>Ecdysozoa</taxon>
        <taxon>Arthropoda</taxon>
        <taxon>Hexapoda</taxon>
        <taxon>Insecta</taxon>
        <taxon>Pterygota</taxon>
        <taxon>Neoptera</taxon>
        <taxon>Paraneoptera</taxon>
        <taxon>Hemiptera</taxon>
        <taxon>Sternorrhyncha</taxon>
        <taxon>Psylloidea</taxon>
        <taxon>Psyllidae</taxon>
        <taxon>Psyllinae</taxon>
        <taxon>Cacopsylla</taxon>
    </lineage>
</organism>
<proteinExistence type="predicted"/>
<reference evidence="1" key="1">
    <citation type="submission" date="2021-05" db="EMBL/GenBank/DDBJ databases">
        <authorList>
            <person name="Alioto T."/>
            <person name="Alioto T."/>
            <person name="Gomez Garrido J."/>
        </authorList>
    </citation>
    <scope>NUCLEOTIDE SEQUENCE</scope>
</reference>
<dbReference type="EMBL" id="HBUF01341456">
    <property type="protein sequence ID" value="CAG6704135.1"/>
    <property type="molecule type" value="Transcribed_RNA"/>
</dbReference>
<sequence length="135" mass="16092">MKGNLIIDNQNTKGSLLGTEDDVGQMTSIFGYAFLKTLLEVLHYPFQHIPWHQMVLLEPHFFCVKPMFFKLRQNKITQHGDVTLRSHRYRLLSFSKAKYGRHLSDIRNHSCFRHKQFRQKWKCTKVSRKRCPTEV</sequence>
<protein>
    <submittedName>
        <fullName evidence="1">Uncharacterized protein</fullName>
    </submittedName>
</protein>
<accession>A0A8D8XRC7</accession>
<dbReference type="AlphaFoldDB" id="A0A8D8XRC7"/>